<name>A0A7C8UUK4_ORBOL</name>
<proteinExistence type="predicted"/>
<organism evidence="1 2">
    <name type="scientific">Orbilia oligospora</name>
    <name type="common">Nematode-trapping fungus</name>
    <name type="synonym">Arthrobotrys oligospora</name>
    <dbReference type="NCBI Taxonomy" id="2813651"/>
    <lineage>
        <taxon>Eukaryota</taxon>
        <taxon>Fungi</taxon>
        <taxon>Dikarya</taxon>
        <taxon>Ascomycota</taxon>
        <taxon>Pezizomycotina</taxon>
        <taxon>Orbiliomycetes</taxon>
        <taxon>Orbiliales</taxon>
        <taxon>Orbiliaceae</taxon>
        <taxon>Orbilia</taxon>
    </lineage>
</organism>
<reference evidence="1 2" key="1">
    <citation type="submission" date="2019-06" db="EMBL/GenBank/DDBJ databases">
        <authorList>
            <person name="Palmer J.M."/>
        </authorList>
    </citation>
    <scope>NUCLEOTIDE SEQUENCE [LARGE SCALE GENOMIC DNA]</scope>
    <source>
        <strain evidence="1 2">TWF106</strain>
    </source>
</reference>
<dbReference type="AlphaFoldDB" id="A0A7C8UUK4"/>
<comment type="caution">
    <text evidence="1">The sequence shown here is derived from an EMBL/GenBank/DDBJ whole genome shotgun (WGS) entry which is preliminary data.</text>
</comment>
<gene>
    <name evidence="1" type="ORF">TWF106_005961</name>
</gene>
<dbReference type="Proteomes" id="UP000472727">
    <property type="component" value="Unassembled WGS sequence"/>
</dbReference>
<accession>A0A7C8UUK4</accession>
<protein>
    <submittedName>
        <fullName evidence="1">Uncharacterized protein</fullName>
    </submittedName>
</protein>
<dbReference type="EMBL" id="WIWS01000028">
    <property type="protein sequence ID" value="KAF3221673.1"/>
    <property type="molecule type" value="Genomic_DNA"/>
</dbReference>
<evidence type="ECO:0000313" key="1">
    <source>
        <dbReference type="EMBL" id="KAF3221673.1"/>
    </source>
</evidence>
<sequence length="134" mass="15368">MSPRPLTQRDWSCQPTGIRVSFLGRRPKRLAEGLNQTHSLLKFEEVKSEAIDTTKFAKYANSTEKNPLRYTYLQGDRACPMKISISRSRILPQTGCDILVDPGYGSDWLFCGFPMVRWLVDTPRFDNRRQLAGV</sequence>
<evidence type="ECO:0000313" key="2">
    <source>
        <dbReference type="Proteomes" id="UP000472727"/>
    </source>
</evidence>